<keyword evidence="1" id="KW-0418">Kinase</keyword>
<evidence type="ECO:0000256" key="2">
    <source>
        <dbReference type="SAM" id="MobiDB-lite"/>
    </source>
</evidence>
<evidence type="ECO:0000313" key="5">
    <source>
        <dbReference type="Proteomes" id="UP000295302"/>
    </source>
</evidence>
<gene>
    <name evidence="4" type="ORF">E1286_19095</name>
</gene>
<keyword evidence="4" id="KW-0067">ATP-binding</keyword>
<dbReference type="PANTHER" id="PTHR35526">
    <property type="entry name" value="ANTI-SIGMA-F FACTOR RSBW-RELATED"/>
    <property type="match status" value="1"/>
</dbReference>
<keyword evidence="1" id="KW-0808">Transferase</keyword>
<keyword evidence="4" id="KW-0547">Nucleotide-binding</keyword>
<dbReference type="OrthoDB" id="3534907at2"/>
<protein>
    <submittedName>
        <fullName evidence="4">ATP-binding protein</fullName>
    </submittedName>
</protein>
<organism evidence="4 5">
    <name type="scientific">Nonomuraea terrae</name>
    <dbReference type="NCBI Taxonomy" id="2530383"/>
    <lineage>
        <taxon>Bacteria</taxon>
        <taxon>Bacillati</taxon>
        <taxon>Actinomycetota</taxon>
        <taxon>Actinomycetes</taxon>
        <taxon>Streptosporangiales</taxon>
        <taxon>Streptosporangiaceae</taxon>
        <taxon>Nonomuraea</taxon>
    </lineage>
</organism>
<evidence type="ECO:0000313" key="4">
    <source>
        <dbReference type="EMBL" id="TDD46949.1"/>
    </source>
</evidence>
<feature type="region of interest" description="Disordered" evidence="2">
    <location>
        <begin position="144"/>
        <end position="164"/>
    </location>
</feature>
<evidence type="ECO:0000259" key="3">
    <source>
        <dbReference type="Pfam" id="PF13581"/>
    </source>
</evidence>
<dbReference type="Gene3D" id="3.30.565.10">
    <property type="entry name" value="Histidine kinase-like ATPase, C-terminal domain"/>
    <property type="match status" value="1"/>
</dbReference>
<dbReference type="CDD" id="cd16936">
    <property type="entry name" value="HATPase_RsbW-like"/>
    <property type="match status" value="1"/>
</dbReference>
<accession>A0A4R4YRX7</accession>
<dbReference type="Pfam" id="PF13581">
    <property type="entry name" value="HATPase_c_2"/>
    <property type="match status" value="1"/>
</dbReference>
<sequence>MSAHPACTPSQLDQCWVLPSEPRSVALARRLTRTTLAEWHVMPPTIDDATLVVSELVTNALSHALPPVTFSLGRTPGGLRGEITDHGPLTTLAPLPGGSMAACGRGLRMVDDLTDRWDVDRSPECGRKTVWFEMATGWDGLTGAGRSPASCATASQDCARRRAR</sequence>
<proteinExistence type="predicted"/>
<dbReference type="InterPro" id="IPR003594">
    <property type="entry name" value="HATPase_dom"/>
</dbReference>
<dbReference type="InterPro" id="IPR050267">
    <property type="entry name" value="Anti-sigma-factor_SerPK"/>
</dbReference>
<dbReference type="GO" id="GO:0005524">
    <property type="term" value="F:ATP binding"/>
    <property type="evidence" value="ECO:0007669"/>
    <property type="project" value="UniProtKB-KW"/>
</dbReference>
<evidence type="ECO:0000256" key="1">
    <source>
        <dbReference type="ARBA" id="ARBA00022527"/>
    </source>
</evidence>
<name>A0A4R4YRX7_9ACTN</name>
<comment type="caution">
    <text evidence="4">The sequence shown here is derived from an EMBL/GenBank/DDBJ whole genome shotgun (WGS) entry which is preliminary data.</text>
</comment>
<keyword evidence="5" id="KW-1185">Reference proteome</keyword>
<keyword evidence="1" id="KW-0723">Serine/threonine-protein kinase</keyword>
<reference evidence="4 5" key="1">
    <citation type="submission" date="2019-03" db="EMBL/GenBank/DDBJ databases">
        <title>Draft genome sequences of novel Actinobacteria.</title>
        <authorList>
            <person name="Sahin N."/>
            <person name="Ay H."/>
            <person name="Saygin H."/>
        </authorList>
    </citation>
    <scope>NUCLEOTIDE SEQUENCE [LARGE SCALE GENOMIC DNA]</scope>
    <source>
        <strain evidence="4 5">CH32</strain>
    </source>
</reference>
<dbReference type="AlphaFoldDB" id="A0A4R4YRX7"/>
<dbReference type="GO" id="GO:0004674">
    <property type="term" value="F:protein serine/threonine kinase activity"/>
    <property type="evidence" value="ECO:0007669"/>
    <property type="project" value="UniProtKB-KW"/>
</dbReference>
<dbReference type="RefSeq" id="WP_132614349.1">
    <property type="nucleotide sequence ID" value="NZ_SMKQ01000053.1"/>
</dbReference>
<dbReference type="PANTHER" id="PTHR35526:SF3">
    <property type="entry name" value="ANTI-SIGMA-F FACTOR RSBW"/>
    <property type="match status" value="1"/>
</dbReference>
<dbReference type="EMBL" id="SMKQ01000053">
    <property type="protein sequence ID" value="TDD46949.1"/>
    <property type="molecule type" value="Genomic_DNA"/>
</dbReference>
<dbReference type="SUPFAM" id="SSF55874">
    <property type="entry name" value="ATPase domain of HSP90 chaperone/DNA topoisomerase II/histidine kinase"/>
    <property type="match status" value="1"/>
</dbReference>
<dbReference type="Proteomes" id="UP000295302">
    <property type="component" value="Unassembled WGS sequence"/>
</dbReference>
<dbReference type="InterPro" id="IPR036890">
    <property type="entry name" value="HATPase_C_sf"/>
</dbReference>
<feature type="domain" description="Histidine kinase/HSP90-like ATPase" evidence="3">
    <location>
        <begin position="18"/>
        <end position="129"/>
    </location>
</feature>